<dbReference type="Proteomes" id="UP001154078">
    <property type="component" value="Chromosome 5"/>
</dbReference>
<feature type="region of interest" description="Disordered" evidence="4">
    <location>
        <begin position="367"/>
        <end position="407"/>
    </location>
</feature>
<dbReference type="PANTHER" id="PTHR12837">
    <property type="entry name" value="POLY ADP-RIBOSE GLYCOHYDROLASE"/>
    <property type="match status" value="1"/>
</dbReference>
<dbReference type="EC" id="3.2.1.143" evidence="2"/>
<evidence type="ECO:0000313" key="7">
    <source>
        <dbReference type="EMBL" id="CAH0558173.1"/>
    </source>
</evidence>
<dbReference type="PANTHER" id="PTHR12837:SF14">
    <property type="entry name" value="POLY(ADP-RIBOSE) GLYCOHYDROLASE"/>
    <property type="match status" value="1"/>
</dbReference>
<evidence type="ECO:0000259" key="5">
    <source>
        <dbReference type="Pfam" id="PF05028"/>
    </source>
</evidence>
<gene>
    <name evidence="7" type="ORF">MELIAE_LOCUS8707</name>
</gene>
<feature type="compositionally biased region" description="Polar residues" evidence="4">
    <location>
        <begin position="370"/>
        <end position="391"/>
    </location>
</feature>
<dbReference type="InterPro" id="IPR007724">
    <property type="entry name" value="Poly_GlycHdrlase"/>
</dbReference>
<feature type="domain" description="PARG catalytic Macro" evidence="5">
    <location>
        <begin position="775"/>
        <end position="824"/>
    </location>
</feature>
<organism evidence="7 8">
    <name type="scientific">Brassicogethes aeneus</name>
    <name type="common">Rape pollen beetle</name>
    <name type="synonym">Meligethes aeneus</name>
    <dbReference type="NCBI Taxonomy" id="1431903"/>
    <lineage>
        <taxon>Eukaryota</taxon>
        <taxon>Metazoa</taxon>
        <taxon>Ecdysozoa</taxon>
        <taxon>Arthropoda</taxon>
        <taxon>Hexapoda</taxon>
        <taxon>Insecta</taxon>
        <taxon>Pterygota</taxon>
        <taxon>Neoptera</taxon>
        <taxon>Endopterygota</taxon>
        <taxon>Coleoptera</taxon>
        <taxon>Polyphaga</taxon>
        <taxon>Cucujiformia</taxon>
        <taxon>Nitidulidae</taxon>
        <taxon>Meligethinae</taxon>
        <taxon>Brassicogethes</taxon>
    </lineage>
</organism>
<feature type="region of interest" description="Disordered" evidence="4">
    <location>
        <begin position="457"/>
        <end position="484"/>
    </location>
</feature>
<accession>A0A9P0BB59</accession>
<dbReference type="GO" id="GO:0004649">
    <property type="term" value="F:poly(ADP-ribose) glycohydrolase activity"/>
    <property type="evidence" value="ECO:0007669"/>
    <property type="project" value="UniProtKB-EC"/>
</dbReference>
<dbReference type="OrthoDB" id="6154436at2759"/>
<dbReference type="AlphaFoldDB" id="A0A9P0BB59"/>
<evidence type="ECO:0000313" key="8">
    <source>
        <dbReference type="Proteomes" id="UP001154078"/>
    </source>
</evidence>
<sequence>MLQENMALVMLPCDLPWWDSVKKHLKKIASTKNTLEIIEAMQKIYEMCNVSLDPDDDLVDPDQFTGLLNFLENDVTNEERSNLMNRTLPNVVKHAILIKERKPKRGLHFSLQQQADCTELDYAFVTSLLANAFFSTFPKRTDKSHPTLQNFNFSNFFKNLADNPQKTKLRSVFHFFDWIEEGGRINGHITVQRQVMTSKEWLTIEDWLECSLPLCPLQIKHEGKLERSDIDSLQILFASAKIGGDVLRNGSNQESTHLATIPELIMVLLNIESLEDNEVLTVGRVRRVSRIKDPKNKAVLEKLDDAQPISVCCMDADDYKKLPISQYEEDNVLRELNKCLLAFQQKPHKTNDIPVQRDRQRRLSPIGESMGSNVSEGIPLITQQSASTTRTDSNRSESPDNNNTNKLRVKLEMERNLKKKGQISCEALVHNRRGRFIVLGSSGECLPVTRNPMKKDESMFSSCDSSEDEFHSAKTSLDDGSEDENYHKRYSIDLETPERRSSFAQRLKDALKHEISPSLSSSSDDSSYAVGINITGAGVTDKDIRVRRGGSTGFALQEDSVDEDYLEHSLKQERQWIDKFKSKQSALSRKESNKSSEYSFSTDFSSEQEELYEQFSHWLNNPILEVDKGTKRELDARDLAVVKFAGSILKRTLSESFAGIPVPLTENCDSSHQDFKTKKNKLILNAKSLSLELARQKHRLAAQLNDNIESAIRKIPKDLTCKVDASTKNLTKKRRAWFITCVSDAIVQTLEETTFNFALPQEEKLSELCQKPHNGLRAISTGNWGCGSSRKGDVQLKVIVQWLASSVAGVPSLIYYTYGHENLAKLDTVCRILVDRKWTVKDLAQATLRYSNQVLHGREVSGTLFEELIGG</sequence>
<keyword evidence="8" id="KW-1185">Reference proteome</keyword>
<evidence type="ECO:0000256" key="2">
    <source>
        <dbReference type="ARBA" id="ARBA00012255"/>
    </source>
</evidence>
<feature type="domain" description="PARG helical" evidence="6">
    <location>
        <begin position="76"/>
        <end position="193"/>
    </location>
</feature>
<dbReference type="GO" id="GO:0005975">
    <property type="term" value="P:carbohydrate metabolic process"/>
    <property type="evidence" value="ECO:0007669"/>
    <property type="project" value="InterPro"/>
</dbReference>
<evidence type="ECO:0000256" key="3">
    <source>
        <dbReference type="ARBA" id="ARBA00022801"/>
    </source>
</evidence>
<proteinExistence type="inferred from homology"/>
<dbReference type="EMBL" id="OV121136">
    <property type="protein sequence ID" value="CAH0558173.1"/>
    <property type="molecule type" value="Genomic_DNA"/>
</dbReference>
<name>A0A9P0BB59_BRAAE</name>
<dbReference type="GO" id="GO:0005634">
    <property type="term" value="C:nucleus"/>
    <property type="evidence" value="ECO:0007669"/>
    <property type="project" value="TreeGrafter"/>
</dbReference>
<dbReference type="InterPro" id="IPR046372">
    <property type="entry name" value="PARG_cat_C"/>
</dbReference>
<protein>
    <recommendedName>
        <fullName evidence="2">poly(ADP-ribose) glycohydrolase</fullName>
        <ecNumber evidence="2">3.2.1.143</ecNumber>
    </recommendedName>
</protein>
<evidence type="ECO:0000256" key="1">
    <source>
        <dbReference type="ARBA" id="ARBA00009545"/>
    </source>
</evidence>
<dbReference type="InterPro" id="IPR048362">
    <property type="entry name" value="PARG_helical"/>
</dbReference>
<dbReference type="GO" id="GO:0005737">
    <property type="term" value="C:cytoplasm"/>
    <property type="evidence" value="ECO:0007669"/>
    <property type="project" value="TreeGrafter"/>
</dbReference>
<evidence type="ECO:0000259" key="6">
    <source>
        <dbReference type="Pfam" id="PF20811"/>
    </source>
</evidence>
<dbReference type="Pfam" id="PF05028">
    <property type="entry name" value="PARG_cat_C"/>
    <property type="match status" value="2"/>
</dbReference>
<comment type="similarity">
    <text evidence="1">Belongs to the poly(ADP-ribose) glycohydrolase family.</text>
</comment>
<dbReference type="GO" id="GO:1990966">
    <property type="term" value="P:ATP generation from poly-ADP-D-ribose"/>
    <property type="evidence" value="ECO:0007669"/>
    <property type="project" value="TreeGrafter"/>
</dbReference>
<dbReference type="GO" id="GO:0006282">
    <property type="term" value="P:regulation of DNA repair"/>
    <property type="evidence" value="ECO:0007669"/>
    <property type="project" value="InterPro"/>
</dbReference>
<keyword evidence="3" id="KW-0378">Hydrolase</keyword>
<dbReference type="GO" id="GO:0009225">
    <property type="term" value="P:nucleotide-sugar metabolic process"/>
    <property type="evidence" value="ECO:0007669"/>
    <property type="project" value="TreeGrafter"/>
</dbReference>
<dbReference type="Pfam" id="PF20811">
    <property type="entry name" value="PARG_cat_N"/>
    <property type="match status" value="1"/>
</dbReference>
<feature type="domain" description="PARG catalytic Macro" evidence="5">
    <location>
        <begin position="205"/>
        <end position="352"/>
    </location>
</feature>
<reference evidence="7" key="1">
    <citation type="submission" date="2021-12" db="EMBL/GenBank/DDBJ databases">
        <authorList>
            <person name="King R."/>
        </authorList>
    </citation>
    <scope>NUCLEOTIDE SEQUENCE</scope>
</reference>
<evidence type="ECO:0000256" key="4">
    <source>
        <dbReference type="SAM" id="MobiDB-lite"/>
    </source>
</evidence>